<protein>
    <submittedName>
        <fullName evidence="1">Uncharacterized protein</fullName>
    </submittedName>
</protein>
<evidence type="ECO:0000313" key="2">
    <source>
        <dbReference type="Proteomes" id="UP000430692"/>
    </source>
</evidence>
<gene>
    <name evidence="1" type="ORF">GSM42_00425</name>
</gene>
<dbReference type="RefSeq" id="WP_160799285.1">
    <property type="nucleotide sequence ID" value="NZ_WUUL01000001.1"/>
</dbReference>
<name>A0A6I4VPD2_9BACL</name>
<dbReference type="Proteomes" id="UP000430692">
    <property type="component" value="Unassembled WGS sequence"/>
</dbReference>
<organism evidence="1 2">
    <name type="scientific">Shimazuella alba</name>
    <dbReference type="NCBI Taxonomy" id="2690964"/>
    <lineage>
        <taxon>Bacteria</taxon>
        <taxon>Bacillati</taxon>
        <taxon>Bacillota</taxon>
        <taxon>Bacilli</taxon>
        <taxon>Bacillales</taxon>
        <taxon>Thermoactinomycetaceae</taxon>
        <taxon>Shimazuella</taxon>
    </lineage>
</organism>
<accession>A0A6I4VPD2</accession>
<reference evidence="1 2" key="1">
    <citation type="submission" date="2019-12" db="EMBL/GenBank/DDBJ databases">
        <title>Whole-genome analyses of novel actinobacteria.</title>
        <authorList>
            <person name="Sahin N."/>
            <person name="Saygin H."/>
        </authorList>
    </citation>
    <scope>NUCLEOTIDE SEQUENCE [LARGE SCALE GENOMIC DNA]</scope>
    <source>
        <strain evidence="1 2">KC615</strain>
    </source>
</reference>
<sequence>MNLTITIEEEKDVVREFITFIRTDDRYTFYSHAKYYFSPVKDLIKLSFTRGGMSGIYGCQTMG</sequence>
<evidence type="ECO:0000313" key="1">
    <source>
        <dbReference type="EMBL" id="MXQ52238.1"/>
    </source>
</evidence>
<comment type="caution">
    <text evidence="1">The sequence shown here is derived from an EMBL/GenBank/DDBJ whole genome shotgun (WGS) entry which is preliminary data.</text>
</comment>
<dbReference type="AlphaFoldDB" id="A0A6I4VPD2"/>
<proteinExistence type="predicted"/>
<keyword evidence="2" id="KW-1185">Reference proteome</keyword>
<dbReference type="EMBL" id="WUUL01000001">
    <property type="protein sequence ID" value="MXQ52238.1"/>
    <property type="molecule type" value="Genomic_DNA"/>
</dbReference>